<dbReference type="Pfam" id="PF03108">
    <property type="entry name" value="DBD_Tnp_Mut"/>
    <property type="match status" value="1"/>
</dbReference>
<keyword evidence="3" id="KW-1185">Reference proteome</keyword>
<sequence length="255" mass="29067">MRNVVRKSESGFVFLRHQVAGEFLSRFVDSMAEMVELEVFCYWNGCIKYGRDGVYYEGSSPKVIKVKRKTELRRLLDELYRMIGLDTYNQRSKVKIFGRYPCVVGKSLVKYLLLPVVNDESLETMLEVPSNHPCIQNVELYLEVKSAAAACPSLLSNSSKRQRIDEVGHVGDSSVSHKDSSSGVPKPCVSGLWLDEHDLRVGLCFKDGGELKKAVNWCSIKGQRKCVTRETGKEDEYMFECIRWKCKWSLCAARI</sequence>
<dbReference type="AlphaFoldDB" id="A0A6D2KXH6"/>
<dbReference type="InterPro" id="IPR004332">
    <property type="entry name" value="Transposase_MuDR"/>
</dbReference>
<evidence type="ECO:0000313" key="3">
    <source>
        <dbReference type="Proteomes" id="UP000467841"/>
    </source>
</evidence>
<accession>A0A6D2KXH6</accession>
<dbReference type="Proteomes" id="UP000467841">
    <property type="component" value="Unassembled WGS sequence"/>
</dbReference>
<proteinExistence type="predicted"/>
<gene>
    <name evidence="2" type="ORF">MERR_LOCUS41030</name>
</gene>
<comment type="caution">
    <text evidence="2">The sequence shown here is derived from an EMBL/GenBank/DDBJ whole genome shotgun (WGS) entry which is preliminary data.</text>
</comment>
<dbReference type="EMBL" id="CACVBM020001551">
    <property type="protein sequence ID" value="CAA7053794.1"/>
    <property type="molecule type" value="Genomic_DNA"/>
</dbReference>
<reference evidence="2" key="1">
    <citation type="submission" date="2020-01" db="EMBL/GenBank/DDBJ databases">
        <authorList>
            <person name="Mishra B."/>
        </authorList>
    </citation>
    <scope>NUCLEOTIDE SEQUENCE [LARGE SCALE GENOMIC DNA]</scope>
</reference>
<dbReference type="OrthoDB" id="1938144at2759"/>
<evidence type="ECO:0000259" key="1">
    <source>
        <dbReference type="Pfam" id="PF03108"/>
    </source>
</evidence>
<protein>
    <recommendedName>
        <fullName evidence="1">Transposase MuDR plant domain-containing protein</fullName>
    </recommendedName>
</protein>
<evidence type="ECO:0000313" key="2">
    <source>
        <dbReference type="EMBL" id="CAA7053794.1"/>
    </source>
</evidence>
<feature type="domain" description="Transposase MuDR plant" evidence="1">
    <location>
        <begin position="198"/>
        <end position="254"/>
    </location>
</feature>
<name>A0A6D2KXH6_9BRAS</name>
<organism evidence="2 3">
    <name type="scientific">Microthlaspi erraticum</name>
    <dbReference type="NCBI Taxonomy" id="1685480"/>
    <lineage>
        <taxon>Eukaryota</taxon>
        <taxon>Viridiplantae</taxon>
        <taxon>Streptophyta</taxon>
        <taxon>Embryophyta</taxon>
        <taxon>Tracheophyta</taxon>
        <taxon>Spermatophyta</taxon>
        <taxon>Magnoliopsida</taxon>
        <taxon>eudicotyledons</taxon>
        <taxon>Gunneridae</taxon>
        <taxon>Pentapetalae</taxon>
        <taxon>rosids</taxon>
        <taxon>malvids</taxon>
        <taxon>Brassicales</taxon>
        <taxon>Brassicaceae</taxon>
        <taxon>Coluteocarpeae</taxon>
        <taxon>Microthlaspi</taxon>
    </lineage>
</organism>